<organism evidence="2 3">
    <name type="scientific">Fundulus heteroclitus</name>
    <name type="common">Killifish</name>
    <name type="synonym">Mummichog</name>
    <dbReference type="NCBI Taxonomy" id="8078"/>
    <lineage>
        <taxon>Eukaryota</taxon>
        <taxon>Metazoa</taxon>
        <taxon>Chordata</taxon>
        <taxon>Craniata</taxon>
        <taxon>Vertebrata</taxon>
        <taxon>Euteleostomi</taxon>
        <taxon>Actinopterygii</taxon>
        <taxon>Neopterygii</taxon>
        <taxon>Teleostei</taxon>
        <taxon>Neoteleostei</taxon>
        <taxon>Acanthomorphata</taxon>
        <taxon>Ovalentaria</taxon>
        <taxon>Atherinomorphae</taxon>
        <taxon>Cyprinodontiformes</taxon>
        <taxon>Fundulidae</taxon>
        <taxon>Fundulus</taxon>
    </lineage>
</organism>
<evidence type="ECO:0000259" key="1">
    <source>
        <dbReference type="PROSITE" id="PS50835"/>
    </source>
</evidence>
<evidence type="ECO:0000313" key="2">
    <source>
        <dbReference type="Ensembl" id="ENSFHEP00000026080.1"/>
    </source>
</evidence>
<dbReference type="SUPFAM" id="SSF48726">
    <property type="entry name" value="Immunoglobulin"/>
    <property type="match status" value="1"/>
</dbReference>
<dbReference type="InterPro" id="IPR013783">
    <property type="entry name" value="Ig-like_fold"/>
</dbReference>
<reference evidence="2" key="1">
    <citation type="submission" date="2025-08" db="UniProtKB">
        <authorList>
            <consortium name="Ensembl"/>
        </authorList>
    </citation>
    <scope>IDENTIFICATION</scope>
</reference>
<proteinExistence type="predicted"/>
<dbReference type="PROSITE" id="PS50835">
    <property type="entry name" value="IG_LIKE"/>
    <property type="match status" value="1"/>
</dbReference>
<feature type="domain" description="Ig-like" evidence="1">
    <location>
        <begin position="1"/>
        <end position="83"/>
    </location>
</feature>
<sequence length="104" mass="12249">MEKVQWSQVEPKYRIIHVVNSQNRSDQPEEPEEYRNRTMVNEDLLESGDLTLTIKDPTEDDLGKYTCVIFGKDNQIMQEKTVQVERKERDLNWLLPFCCSASLN</sequence>
<dbReference type="AlphaFoldDB" id="A0A3Q2U7Z2"/>
<name>A0A3Q2U7Z2_FUNHE</name>
<dbReference type="Proteomes" id="UP000265000">
    <property type="component" value="Unplaced"/>
</dbReference>
<accession>A0A3Q2U7Z2</accession>
<dbReference type="Pfam" id="PF07686">
    <property type="entry name" value="V-set"/>
    <property type="match status" value="1"/>
</dbReference>
<dbReference type="InterPro" id="IPR007110">
    <property type="entry name" value="Ig-like_dom"/>
</dbReference>
<keyword evidence="3" id="KW-1185">Reference proteome</keyword>
<dbReference type="Ensembl" id="ENSFHET00000003608.1">
    <property type="protein sequence ID" value="ENSFHEP00000026080.1"/>
    <property type="gene ID" value="ENSFHEG00000008689.1"/>
</dbReference>
<dbReference type="InterPro" id="IPR036179">
    <property type="entry name" value="Ig-like_dom_sf"/>
</dbReference>
<protein>
    <recommendedName>
        <fullName evidence="1">Ig-like domain-containing protein</fullName>
    </recommendedName>
</protein>
<evidence type="ECO:0000313" key="3">
    <source>
        <dbReference type="Proteomes" id="UP000265000"/>
    </source>
</evidence>
<reference evidence="2" key="2">
    <citation type="submission" date="2025-09" db="UniProtKB">
        <authorList>
            <consortium name="Ensembl"/>
        </authorList>
    </citation>
    <scope>IDENTIFICATION</scope>
</reference>
<dbReference type="Gene3D" id="2.60.40.10">
    <property type="entry name" value="Immunoglobulins"/>
    <property type="match status" value="1"/>
</dbReference>
<dbReference type="GeneTree" id="ENSGT01140000285216"/>
<dbReference type="InterPro" id="IPR013106">
    <property type="entry name" value="Ig_V-set"/>
</dbReference>